<evidence type="ECO:0000313" key="2">
    <source>
        <dbReference type="Proteomes" id="UP000070352"/>
    </source>
</evidence>
<dbReference type="Pfam" id="PF21835">
    <property type="entry name" value="YIEGIA_cap"/>
    <property type="match status" value="1"/>
</dbReference>
<dbReference type="InterPro" id="IPR054055">
    <property type="entry name" value="YpzH"/>
</dbReference>
<dbReference type="AlphaFoldDB" id="A0A135L406"/>
<proteinExistence type="predicted"/>
<gene>
    <name evidence="1" type="ORF">U473_06170</name>
</gene>
<accession>A0A135L406</accession>
<dbReference type="EMBL" id="LSKU01000001">
    <property type="protein sequence ID" value="KXG43647.1"/>
    <property type="molecule type" value="Genomic_DNA"/>
</dbReference>
<dbReference type="OrthoDB" id="1955035at2"/>
<keyword evidence="2" id="KW-1185">Reference proteome</keyword>
<dbReference type="Proteomes" id="UP000070352">
    <property type="component" value="Unassembled WGS sequence"/>
</dbReference>
<reference evidence="1 2" key="1">
    <citation type="submission" date="2016-02" db="EMBL/GenBank/DDBJ databases">
        <title>Draft Genome for Tepidibacillus decaturensis nov. sp. Strain Z9, an Anaerobic, Moderately Thermophilic and Heterotrophic Bacterium from Deep Subsurface of the Illinois Basin, USA.</title>
        <authorList>
            <person name="Dong Y."/>
            <person name="Chang J.Y."/>
            <person name="Sanford R."/>
            <person name="Fouke B.W."/>
        </authorList>
    </citation>
    <scope>NUCLEOTIDE SEQUENCE [LARGE SCALE GENOMIC DNA]</scope>
    <source>
        <strain evidence="1 2">Z9</strain>
    </source>
</reference>
<sequence length="64" mass="7097">MGTTIEQYILAVVTLHKDKVLSGGVPIFIANNEKELQRTAFLLEKILDGIAHDLENGSLIIVRH</sequence>
<organism evidence="1 2">
    <name type="scientific">Tepidibacillus decaturensis</name>
    <dbReference type="NCBI Taxonomy" id="1413211"/>
    <lineage>
        <taxon>Bacteria</taxon>
        <taxon>Bacillati</taxon>
        <taxon>Bacillota</taxon>
        <taxon>Bacilli</taxon>
        <taxon>Bacillales</taxon>
        <taxon>Bacillaceae</taxon>
        <taxon>Tepidibacillus</taxon>
    </lineage>
</organism>
<evidence type="ECO:0000313" key="1">
    <source>
        <dbReference type="EMBL" id="KXG43647.1"/>
    </source>
</evidence>
<comment type="caution">
    <text evidence="1">The sequence shown here is derived from an EMBL/GenBank/DDBJ whole genome shotgun (WGS) entry which is preliminary data.</text>
</comment>
<protein>
    <submittedName>
        <fullName evidence="1">Uncharacterized protein</fullName>
    </submittedName>
</protein>
<name>A0A135L406_9BACI</name>
<dbReference type="STRING" id="1413211.U473_06170"/>
<dbReference type="RefSeq" id="WP_068724405.1">
    <property type="nucleotide sequence ID" value="NZ_LSKU01000001.1"/>
</dbReference>